<dbReference type="Proteomes" id="UP000626697">
    <property type="component" value="Unassembled WGS sequence"/>
</dbReference>
<evidence type="ECO:0000313" key="2">
    <source>
        <dbReference type="Proteomes" id="UP000626697"/>
    </source>
</evidence>
<accession>A0ABR6CR40</accession>
<name>A0ABR6CR40_9BACI</name>
<comment type="caution">
    <text evidence="1">The sequence shown here is derived from an EMBL/GenBank/DDBJ whole genome shotgun (WGS) entry which is preliminary data.</text>
</comment>
<protein>
    <submittedName>
        <fullName evidence="1">Uncharacterized protein</fullName>
    </submittedName>
</protein>
<evidence type="ECO:0000313" key="1">
    <source>
        <dbReference type="EMBL" id="MBA9027499.1"/>
    </source>
</evidence>
<dbReference type="EMBL" id="JACJHX010000008">
    <property type="protein sequence ID" value="MBA9027499.1"/>
    <property type="molecule type" value="Genomic_DNA"/>
</dbReference>
<keyword evidence="2" id="KW-1185">Reference proteome</keyword>
<gene>
    <name evidence="1" type="ORF">HNP81_002789</name>
</gene>
<proteinExistence type="predicted"/>
<reference evidence="1 2" key="1">
    <citation type="submission" date="2020-08" db="EMBL/GenBank/DDBJ databases">
        <title>Genomic Encyclopedia of Type Strains, Phase IV (KMG-IV): sequencing the most valuable type-strain genomes for metagenomic binning, comparative biology and taxonomic classification.</title>
        <authorList>
            <person name="Goeker M."/>
        </authorList>
    </citation>
    <scope>NUCLEOTIDE SEQUENCE [LARGE SCALE GENOMIC DNA]</scope>
    <source>
        <strain evidence="1 2">DSM 105481</strain>
    </source>
</reference>
<organism evidence="1 2">
    <name type="scientific">Peribacillus huizhouensis</name>
    <dbReference type="NCBI Taxonomy" id="1501239"/>
    <lineage>
        <taxon>Bacteria</taxon>
        <taxon>Bacillati</taxon>
        <taxon>Bacillota</taxon>
        <taxon>Bacilli</taxon>
        <taxon>Bacillales</taxon>
        <taxon>Bacillaceae</taxon>
        <taxon>Peribacillus</taxon>
    </lineage>
</organism>
<sequence length="57" mass="6924">MVENKPKTPKDIRRRPVAFNYNDPHQRKIYEYSLQFTNFSAYIKMLIQRDMDTDALD</sequence>